<comment type="subcellular location">
    <subcellularLocation>
        <location evidence="1">Membrane</location>
        <topology evidence="1">Multi-pass membrane protein</topology>
    </subcellularLocation>
</comment>
<evidence type="ECO:0000313" key="10">
    <source>
        <dbReference type="Proteomes" id="UP000294530"/>
    </source>
</evidence>
<feature type="transmembrane region" description="Helical" evidence="7">
    <location>
        <begin position="258"/>
        <end position="286"/>
    </location>
</feature>
<feature type="transmembrane region" description="Helical" evidence="7">
    <location>
        <begin position="373"/>
        <end position="391"/>
    </location>
</feature>
<evidence type="ECO:0000256" key="3">
    <source>
        <dbReference type="ARBA" id="ARBA00022692"/>
    </source>
</evidence>
<dbReference type="KEGG" id="blac:94348170"/>
<feature type="transmembrane region" description="Helical" evidence="7">
    <location>
        <begin position="458"/>
        <end position="480"/>
    </location>
</feature>
<protein>
    <recommendedName>
        <fullName evidence="8">Amino acid transporter transmembrane domain-containing protein</fullName>
    </recommendedName>
</protein>
<feature type="domain" description="Amino acid transporter transmembrane" evidence="8">
    <location>
        <begin position="95"/>
        <end position="513"/>
    </location>
</feature>
<dbReference type="OrthoDB" id="655540at2759"/>
<dbReference type="PANTHER" id="PTHR22950">
    <property type="entry name" value="AMINO ACID TRANSPORTER"/>
    <property type="match status" value="1"/>
</dbReference>
<sequence length="519" mass="56316">MGSAAPEHHVLLPSYSPSVARARLLGHDSAPAWPATFEEGIDVRMASPAAMSLTPSHVSSFHFSPYAERQRLLQQPREATWSPARSTGAVTPVGTSSFKAAVFNAINVLLGVGVLSSPFSMRSSGWLMGGSLFLFFTLVTNHTAKLLGQCLRYQEGMTTYPDIGEAAFGTRGRVIIGIIFFAELFTACAMFYVLSTYELCKTNVGFVANYCNFVAVVGDTLAALIPSFSKTELIIMASFLIMPSLWTTHMSILSYFSILGILSSFFCLYAIFYVGIAIDTSAPGYVMGSLLYPQSVQMIGDWDRIPLAIGLTMVAFGGHSVFPSICSSLANKDDYPRVLNVSYLIVGFVYGAIELAGYLMFGGFTQKEITLNLIASYPGTLTQMVVWTIALNPMSKIAITLHPIALALEEFLLSTDQKHAVARNDPSKSLAFYRAFLRTLLGSGALCCALYVPHFARVTSFVGAFFAMLVSMFLPCICYLKLFSHRLSKSEIVLNTALAGLAIIFMIIGTLASFLSPAD</sequence>
<proteinExistence type="predicted"/>
<dbReference type="GO" id="GO:0015179">
    <property type="term" value="F:L-amino acid transmembrane transporter activity"/>
    <property type="evidence" value="ECO:0007669"/>
    <property type="project" value="TreeGrafter"/>
</dbReference>
<feature type="transmembrane region" description="Helical" evidence="7">
    <location>
        <begin position="233"/>
        <end position="252"/>
    </location>
</feature>
<keyword evidence="4" id="KW-0029">Amino-acid transport</keyword>
<keyword evidence="6 7" id="KW-0472">Membrane</keyword>
<evidence type="ECO:0000256" key="6">
    <source>
        <dbReference type="ARBA" id="ARBA00023136"/>
    </source>
</evidence>
<feature type="transmembrane region" description="Helical" evidence="7">
    <location>
        <begin position="492"/>
        <end position="515"/>
    </location>
</feature>
<keyword evidence="10" id="KW-1185">Reference proteome</keyword>
<evidence type="ECO:0000256" key="7">
    <source>
        <dbReference type="SAM" id="Phobius"/>
    </source>
</evidence>
<evidence type="ECO:0000259" key="8">
    <source>
        <dbReference type="Pfam" id="PF01490"/>
    </source>
</evidence>
<dbReference type="EMBL" id="SHOA02000015">
    <property type="protein sequence ID" value="TDH71506.1"/>
    <property type="molecule type" value="Genomic_DNA"/>
</dbReference>
<evidence type="ECO:0000256" key="4">
    <source>
        <dbReference type="ARBA" id="ARBA00022970"/>
    </source>
</evidence>
<evidence type="ECO:0000256" key="1">
    <source>
        <dbReference type="ARBA" id="ARBA00004141"/>
    </source>
</evidence>
<reference evidence="9 10" key="1">
    <citation type="journal article" date="2021" name="Genome Biol.">
        <title>AFLAP: assembly-free linkage analysis pipeline using k-mers from genome sequencing data.</title>
        <authorList>
            <person name="Fletcher K."/>
            <person name="Zhang L."/>
            <person name="Gil J."/>
            <person name="Han R."/>
            <person name="Cavanaugh K."/>
            <person name="Michelmore R."/>
        </authorList>
    </citation>
    <scope>NUCLEOTIDE SEQUENCE [LARGE SCALE GENOMIC DNA]</scope>
    <source>
        <strain evidence="9 10">SF5</strain>
    </source>
</reference>
<feature type="transmembrane region" description="Helical" evidence="7">
    <location>
        <begin position="307"/>
        <end position="330"/>
    </location>
</feature>
<name>A0A976IGZ6_BRELC</name>
<dbReference type="PANTHER" id="PTHR22950:SF692">
    <property type="entry name" value="TRANSMEMBRANE AMINO ACID TRANSPORTER FAMILY PROTEIN"/>
    <property type="match status" value="1"/>
</dbReference>
<evidence type="ECO:0000256" key="2">
    <source>
        <dbReference type="ARBA" id="ARBA00022448"/>
    </source>
</evidence>
<accession>A0A976IGZ6</accession>
<feature type="transmembrane region" description="Helical" evidence="7">
    <location>
        <begin position="206"/>
        <end position="226"/>
    </location>
</feature>
<dbReference type="RefSeq" id="XP_067821005.1">
    <property type="nucleotide sequence ID" value="XM_067962499.1"/>
</dbReference>
<keyword evidence="2" id="KW-0813">Transport</keyword>
<comment type="caution">
    <text evidence="9">The sequence shown here is derived from an EMBL/GenBank/DDBJ whole genome shotgun (WGS) entry which is preliminary data.</text>
</comment>
<dbReference type="GO" id="GO:0005774">
    <property type="term" value="C:vacuolar membrane"/>
    <property type="evidence" value="ECO:0007669"/>
    <property type="project" value="TreeGrafter"/>
</dbReference>
<dbReference type="AlphaFoldDB" id="A0A976IGZ6"/>
<dbReference type="Proteomes" id="UP000294530">
    <property type="component" value="Unassembled WGS sequence"/>
</dbReference>
<evidence type="ECO:0000256" key="5">
    <source>
        <dbReference type="ARBA" id="ARBA00022989"/>
    </source>
</evidence>
<feature type="transmembrane region" description="Helical" evidence="7">
    <location>
        <begin position="342"/>
        <end position="361"/>
    </location>
</feature>
<feature type="transmembrane region" description="Helical" evidence="7">
    <location>
        <begin position="435"/>
        <end position="452"/>
    </location>
</feature>
<dbReference type="GeneID" id="94348170"/>
<dbReference type="InterPro" id="IPR013057">
    <property type="entry name" value="AA_transpt_TM"/>
</dbReference>
<keyword evidence="3 7" id="KW-0812">Transmembrane</keyword>
<evidence type="ECO:0000313" key="9">
    <source>
        <dbReference type="EMBL" id="TDH71506.1"/>
    </source>
</evidence>
<organism evidence="9 10">
    <name type="scientific">Bremia lactucae</name>
    <name type="common">Lettuce downy mildew</name>
    <dbReference type="NCBI Taxonomy" id="4779"/>
    <lineage>
        <taxon>Eukaryota</taxon>
        <taxon>Sar</taxon>
        <taxon>Stramenopiles</taxon>
        <taxon>Oomycota</taxon>
        <taxon>Peronosporomycetes</taxon>
        <taxon>Peronosporales</taxon>
        <taxon>Peronosporaceae</taxon>
        <taxon>Bremia</taxon>
    </lineage>
</organism>
<gene>
    <name evidence="9" type="ORF">CCR75_004413</name>
</gene>
<dbReference type="Pfam" id="PF01490">
    <property type="entry name" value="Aa_trans"/>
    <property type="match status" value="1"/>
</dbReference>
<keyword evidence="5 7" id="KW-1133">Transmembrane helix</keyword>
<feature type="transmembrane region" description="Helical" evidence="7">
    <location>
        <begin position="174"/>
        <end position="194"/>
    </location>
</feature>